<keyword evidence="3" id="KW-0677">Repeat</keyword>
<evidence type="ECO:0000259" key="6">
    <source>
        <dbReference type="PROSITE" id="PS50222"/>
    </source>
</evidence>
<reference evidence="7" key="1">
    <citation type="submission" date="2021-09" db="EMBL/GenBank/DDBJ databases">
        <authorList>
            <consortium name="AG Swart"/>
            <person name="Singh M."/>
            <person name="Singh A."/>
            <person name="Seah K."/>
            <person name="Emmerich C."/>
        </authorList>
    </citation>
    <scope>NUCLEOTIDE SEQUENCE</scope>
    <source>
        <strain evidence="7">ATCC30299</strain>
    </source>
</reference>
<dbReference type="Pfam" id="PF13499">
    <property type="entry name" value="EF-hand_7"/>
    <property type="match status" value="1"/>
</dbReference>
<accession>A0AAU9IZD4</accession>
<evidence type="ECO:0000256" key="2">
    <source>
        <dbReference type="ARBA" id="ARBA00022723"/>
    </source>
</evidence>
<name>A0AAU9IZD4_9CILI</name>
<dbReference type="InterPro" id="IPR018247">
    <property type="entry name" value="EF_Hand_1_Ca_BS"/>
</dbReference>
<evidence type="ECO:0000256" key="1">
    <source>
        <dbReference type="ARBA" id="ARBA00020786"/>
    </source>
</evidence>
<sequence>MAEEPSPAQVVWKLLKLKPNQQATFDAISSTLRKLGFEPFQDEVFSYMSLFDPKGLRKISFKDFDSICGANFDPFADGDSLKSLFNVFDQSKKGKIRPEDIVEIGEVYGESITAEEAEEMVKSFDKNKDGLIDIKEFSTIFG</sequence>
<evidence type="ECO:0000256" key="4">
    <source>
        <dbReference type="ARBA" id="ARBA00022837"/>
    </source>
</evidence>
<dbReference type="Proteomes" id="UP001162131">
    <property type="component" value="Unassembled WGS sequence"/>
</dbReference>
<dbReference type="InterPro" id="IPR050230">
    <property type="entry name" value="CALM/Myosin/TropC-like"/>
</dbReference>
<dbReference type="PROSITE" id="PS00018">
    <property type="entry name" value="EF_HAND_1"/>
    <property type="match status" value="1"/>
</dbReference>
<dbReference type="SUPFAM" id="SSF47473">
    <property type="entry name" value="EF-hand"/>
    <property type="match status" value="1"/>
</dbReference>
<dbReference type="CDD" id="cd00051">
    <property type="entry name" value="EFh"/>
    <property type="match status" value="1"/>
</dbReference>
<keyword evidence="2" id="KW-0479">Metal-binding</keyword>
<gene>
    <name evidence="7" type="ORF">BSTOLATCC_MIC25474</name>
</gene>
<dbReference type="InterPro" id="IPR011992">
    <property type="entry name" value="EF-hand-dom_pair"/>
</dbReference>
<organism evidence="7 8">
    <name type="scientific">Blepharisma stoltei</name>
    <dbReference type="NCBI Taxonomy" id="1481888"/>
    <lineage>
        <taxon>Eukaryota</taxon>
        <taxon>Sar</taxon>
        <taxon>Alveolata</taxon>
        <taxon>Ciliophora</taxon>
        <taxon>Postciliodesmatophora</taxon>
        <taxon>Heterotrichea</taxon>
        <taxon>Heterotrichida</taxon>
        <taxon>Blepharismidae</taxon>
        <taxon>Blepharisma</taxon>
    </lineage>
</organism>
<evidence type="ECO:0000313" key="7">
    <source>
        <dbReference type="EMBL" id="CAG9320243.1"/>
    </source>
</evidence>
<dbReference type="EMBL" id="CAJZBQ010000024">
    <property type="protein sequence ID" value="CAG9320243.1"/>
    <property type="molecule type" value="Genomic_DNA"/>
</dbReference>
<dbReference type="PROSITE" id="PS50222">
    <property type="entry name" value="EF_HAND_2"/>
    <property type="match status" value="2"/>
</dbReference>
<evidence type="ECO:0000256" key="3">
    <source>
        <dbReference type="ARBA" id="ARBA00022737"/>
    </source>
</evidence>
<keyword evidence="8" id="KW-1185">Reference proteome</keyword>
<protein>
    <recommendedName>
        <fullName evidence="1">Calmodulin</fullName>
    </recommendedName>
</protein>
<feature type="domain" description="EF-hand" evidence="6">
    <location>
        <begin position="112"/>
        <end position="142"/>
    </location>
</feature>
<dbReference type="InterPro" id="IPR002048">
    <property type="entry name" value="EF_hand_dom"/>
</dbReference>
<feature type="domain" description="EF-hand" evidence="6">
    <location>
        <begin position="76"/>
        <end position="111"/>
    </location>
</feature>
<evidence type="ECO:0000256" key="5">
    <source>
        <dbReference type="ARBA" id="ARBA00022990"/>
    </source>
</evidence>
<keyword evidence="4" id="KW-0106">Calcium</keyword>
<dbReference type="GO" id="GO:0005509">
    <property type="term" value="F:calcium ion binding"/>
    <property type="evidence" value="ECO:0007669"/>
    <property type="project" value="InterPro"/>
</dbReference>
<dbReference type="AlphaFoldDB" id="A0AAU9IZD4"/>
<evidence type="ECO:0000313" key="8">
    <source>
        <dbReference type="Proteomes" id="UP001162131"/>
    </source>
</evidence>
<dbReference type="PANTHER" id="PTHR23048:SF0">
    <property type="entry name" value="CALMODULIN LIKE 3"/>
    <property type="match status" value="1"/>
</dbReference>
<dbReference type="PANTHER" id="PTHR23048">
    <property type="entry name" value="MYOSIN LIGHT CHAIN 1, 3"/>
    <property type="match status" value="1"/>
</dbReference>
<dbReference type="Gene3D" id="1.10.238.10">
    <property type="entry name" value="EF-hand"/>
    <property type="match status" value="1"/>
</dbReference>
<comment type="caution">
    <text evidence="7">The sequence shown here is derived from an EMBL/GenBank/DDBJ whole genome shotgun (WGS) entry which is preliminary data.</text>
</comment>
<dbReference type="GO" id="GO:0016460">
    <property type="term" value="C:myosin II complex"/>
    <property type="evidence" value="ECO:0007669"/>
    <property type="project" value="TreeGrafter"/>
</dbReference>
<keyword evidence="5" id="KW-0007">Acetylation</keyword>
<proteinExistence type="predicted"/>